<feature type="non-terminal residue" evidence="1">
    <location>
        <position position="1"/>
    </location>
</feature>
<sequence>SLNRPSLKIDREPVFEDEDVNARLRNVFHATDGKTGTEYSLLVYSEEVEVKKLAMIFHPGVIEALALGEISLKKGFFRKKEKASVVLTPRFVPLNDYVTAIDDMCEDVAVRNVRNMLMLFDWLGTPSVRGNVTIDSVDPRLFGCLPDGGVVLVGHHLLTTSPDDERDAERERQQRNKVAKVICAYMRDVYKVFSFGSLKKMLDKVCANRALSMEGVLKIPLLVGKGLYPRLVTMMGISPEFERKCVPILVRMLPPHFDLCDSIPVATVLDTVLYPGLMKPELNASLLEVLKVPLD</sequence>
<proteinExistence type="predicted"/>
<reference evidence="1 2" key="1">
    <citation type="journal article" date="2018" name="PLoS ONE">
        <title>The draft genome of Kipferlia bialata reveals reductive genome evolution in fornicate parasites.</title>
        <authorList>
            <person name="Tanifuji G."/>
            <person name="Takabayashi S."/>
            <person name="Kume K."/>
            <person name="Takagi M."/>
            <person name="Nakayama T."/>
            <person name="Kamikawa R."/>
            <person name="Inagaki Y."/>
            <person name="Hashimoto T."/>
        </authorList>
    </citation>
    <scope>NUCLEOTIDE SEQUENCE [LARGE SCALE GENOMIC DNA]</scope>
    <source>
        <strain evidence="1">NY0173</strain>
    </source>
</reference>
<evidence type="ECO:0000313" key="1">
    <source>
        <dbReference type="EMBL" id="GIQ86088.1"/>
    </source>
</evidence>
<organism evidence="1 2">
    <name type="scientific">Kipferlia bialata</name>
    <dbReference type="NCBI Taxonomy" id="797122"/>
    <lineage>
        <taxon>Eukaryota</taxon>
        <taxon>Metamonada</taxon>
        <taxon>Carpediemonas-like organisms</taxon>
        <taxon>Kipferlia</taxon>
    </lineage>
</organism>
<gene>
    <name evidence="1" type="ORF">KIPB_007873</name>
</gene>
<comment type="caution">
    <text evidence="1">The sequence shown here is derived from an EMBL/GenBank/DDBJ whole genome shotgun (WGS) entry which is preliminary data.</text>
</comment>
<name>A0A9K3CZ82_9EUKA</name>
<dbReference type="EMBL" id="BDIP01002308">
    <property type="protein sequence ID" value="GIQ86088.1"/>
    <property type="molecule type" value="Genomic_DNA"/>
</dbReference>
<evidence type="ECO:0000313" key="2">
    <source>
        <dbReference type="Proteomes" id="UP000265618"/>
    </source>
</evidence>
<protein>
    <submittedName>
        <fullName evidence="1">Uncharacterized protein</fullName>
    </submittedName>
</protein>
<dbReference type="Proteomes" id="UP000265618">
    <property type="component" value="Unassembled WGS sequence"/>
</dbReference>
<accession>A0A9K3CZ82</accession>
<keyword evidence="2" id="KW-1185">Reference proteome</keyword>
<dbReference type="AlphaFoldDB" id="A0A9K3CZ82"/>